<reference evidence="2" key="1">
    <citation type="submission" date="2025-08" db="UniProtKB">
        <authorList>
            <consortium name="RefSeq"/>
        </authorList>
    </citation>
    <scope>IDENTIFICATION</scope>
</reference>
<evidence type="ECO:0000313" key="1">
    <source>
        <dbReference type="Proteomes" id="UP001652741"/>
    </source>
</evidence>
<accession>A0ABM3CNC1</accession>
<name>A0ABM3CNC1_SALSA</name>
<sequence length="130" mass="14944">MFEHIQLIIQRRKHSEALPLYKQAMRVCEDNLVRSHPQVGEMLKNLAVLSYVEESSRAQQSMEIKEAEQSLVCGRPRVDTRPVGTCLACEGPHLSHMPPGDPSLYCPFQEHRWWISFCLSLILCVHFLVS</sequence>
<dbReference type="Proteomes" id="UP001652741">
    <property type="component" value="Chromosome ssa12"/>
</dbReference>
<dbReference type="RefSeq" id="XP_045548067.1">
    <property type="nucleotide sequence ID" value="XM_045692111.1"/>
</dbReference>
<organism evidence="1 2">
    <name type="scientific">Salmo salar</name>
    <name type="common">Atlantic salmon</name>
    <dbReference type="NCBI Taxonomy" id="8030"/>
    <lineage>
        <taxon>Eukaryota</taxon>
        <taxon>Metazoa</taxon>
        <taxon>Chordata</taxon>
        <taxon>Craniata</taxon>
        <taxon>Vertebrata</taxon>
        <taxon>Euteleostomi</taxon>
        <taxon>Actinopterygii</taxon>
        <taxon>Neopterygii</taxon>
        <taxon>Teleostei</taxon>
        <taxon>Protacanthopterygii</taxon>
        <taxon>Salmoniformes</taxon>
        <taxon>Salmonidae</taxon>
        <taxon>Salmoninae</taxon>
        <taxon>Salmo</taxon>
    </lineage>
</organism>
<gene>
    <name evidence="2" type="primary">LOC106564997</name>
</gene>
<proteinExistence type="predicted"/>
<evidence type="ECO:0000313" key="2">
    <source>
        <dbReference type="RefSeq" id="XP_045548067.1"/>
    </source>
</evidence>
<protein>
    <submittedName>
        <fullName evidence="2">Nephrocystin-3-like</fullName>
    </submittedName>
</protein>
<dbReference type="InterPro" id="IPR011990">
    <property type="entry name" value="TPR-like_helical_dom_sf"/>
</dbReference>
<keyword evidence="1" id="KW-1185">Reference proteome</keyword>
<dbReference type="Gene3D" id="1.25.40.10">
    <property type="entry name" value="Tetratricopeptide repeat domain"/>
    <property type="match status" value="1"/>
</dbReference>
<dbReference type="GeneID" id="106564997"/>